<feature type="signal peptide" evidence="1">
    <location>
        <begin position="1"/>
        <end position="25"/>
    </location>
</feature>
<dbReference type="OMA" id="AFERTMM"/>
<keyword evidence="1" id="KW-0732">Signal</keyword>
<dbReference type="Proteomes" id="UP000000724">
    <property type="component" value="Contig Pc00c13"/>
</dbReference>
<dbReference type="EMBL" id="AM920428">
    <property type="protein sequence ID" value="CAP91202.1"/>
    <property type="molecule type" value="Genomic_DNA"/>
</dbReference>
<feature type="chain" id="PRO_5002843389" evidence="1">
    <location>
        <begin position="26"/>
        <end position="124"/>
    </location>
</feature>
<dbReference type="HOGENOM" id="CLU_2004654_0_0_1"/>
<evidence type="ECO:0000313" key="3">
    <source>
        <dbReference type="Proteomes" id="UP000000724"/>
    </source>
</evidence>
<organism evidence="2 3">
    <name type="scientific">Penicillium rubens (strain ATCC 28089 / DSM 1075 / NRRL 1951 / Wisconsin 54-1255)</name>
    <name type="common">Penicillium chrysogenum</name>
    <dbReference type="NCBI Taxonomy" id="500485"/>
    <lineage>
        <taxon>Eukaryota</taxon>
        <taxon>Fungi</taxon>
        <taxon>Dikarya</taxon>
        <taxon>Ascomycota</taxon>
        <taxon>Pezizomycotina</taxon>
        <taxon>Eurotiomycetes</taxon>
        <taxon>Eurotiomycetidae</taxon>
        <taxon>Eurotiales</taxon>
        <taxon>Aspergillaceae</taxon>
        <taxon>Penicillium</taxon>
        <taxon>Penicillium chrysogenum species complex</taxon>
    </lineage>
</organism>
<proteinExistence type="predicted"/>
<dbReference type="VEuPathDB" id="FungiDB:PCH_Pc13g01330"/>
<sequence length="124" mass="13896">MEMRPPTLSVQLLSPLLWPIKLVQSRCGSTEGSDPRNNSMVLTMWRGGGLLVRNHTDTVYDGPGIEPAPDIENWDNKRIYVRVIEWTAGQSLRVEGKSGCADIVGAFERTMMQVEIKQADQSEH</sequence>
<evidence type="ECO:0000256" key="1">
    <source>
        <dbReference type="SAM" id="SignalP"/>
    </source>
</evidence>
<reference evidence="2 3" key="1">
    <citation type="journal article" date="2008" name="Nat. Biotechnol.">
        <title>Genome sequencing and analysis of the filamentous fungus Penicillium chrysogenum.</title>
        <authorList>
            <person name="van den Berg M.A."/>
            <person name="Albang R."/>
            <person name="Albermann K."/>
            <person name="Badger J.H."/>
            <person name="Daran J.-M."/>
            <person name="Driessen A.J.M."/>
            <person name="Garcia-Estrada C."/>
            <person name="Fedorova N.D."/>
            <person name="Harris D.M."/>
            <person name="Heijne W.H.M."/>
            <person name="Joardar V.S."/>
            <person name="Kiel J.A.K.W."/>
            <person name="Kovalchuk A."/>
            <person name="Martin J.F."/>
            <person name="Nierman W.C."/>
            <person name="Nijland J.G."/>
            <person name="Pronk J.T."/>
            <person name="Roubos J.A."/>
            <person name="van der Klei I.J."/>
            <person name="van Peij N.N.M.E."/>
            <person name="Veenhuis M."/>
            <person name="von Doehren H."/>
            <person name="Wagner C."/>
            <person name="Wortman J.R."/>
            <person name="Bovenberg R.A.L."/>
        </authorList>
    </citation>
    <scope>NUCLEOTIDE SEQUENCE [LARGE SCALE GENOMIC DNA]</scope>
    <source>
        <strain evidence="3">ATCC 28089 / DSM 1075 / NRRL 1951 / Wisconsin 54-1255</strain>
    </source>
</reference>
<accession>B6H1P8</accession>
<protein>
    <submittedName>
        <fullName evidence="2">Uncharacterized protein</fullName>
    </submittedName>
</protein>
<dbReference type="AlphaFoldDB" id="B6H1P8"/>
<keyword evidence="3" id="KW-1185">Reference proteome</keyword>
<gene>
    <name evidence="2" type="ORF">Pc13g01330</name>
    <name evidence="2" type="ORF">PCH_Pc13g01330</name>
</gene>
<name>B6H1P8_PENRW</name>
<evidence type="ECO:0000313" key="2">
    <source>
        <dbReference type="EMBL" id="CAP91202.1"/>
    </source>
</evidence>